<dbReference type="Gene3D" id="3.20.190.10">
    <property type="entry name" value="MutM-like, N-terminal"/>
    <property type="match status" value="1"/>
</dbReference>
<dbReference type="HAMAP" id="MF_00103">
    <property type="entry name" value="Fapy_DNA_glycosyl"/>
    <property type="match status" value="1"/>
</dbReference>
<dbReference type="SUPFAM" id="SSF81624">
    <property type="entry name" value="N-terminal domain of MutM-like DNA repair proteins"/>
    <property type="match status" value="1"/>
</dbReference>
<comment type="caution">
    <text evidence="18">The sequence shown here is derived from an EMBL/GenBank/DDBJ whole genome shotgun (WGS) entry which is preliminary data.</text>
</comment>
<dbReference type="SMART" id="SM00898">
    <property type="entry name" value="Fapy_DNA_glyco"/>
    <property type="match status" value="1"/>
</dbReference>
<protein>
    <recommendedName>
        <fullName evidence="15">Formamidopyrimidine-DNA glycosylase</fullName>
        <shortName evidence="15">Fapy-DNA glycosylase</shortName>
        <ecNumber evidence="15">3.2.2.23</ecNumber>
    </recommendedName>
    <alternativeName>
        <fullName evidence="15">DNA-(apurinic or apyrimidinic site) lyase MutM</fullName>
        <shortName evidence="15">AP lyase MutM</shortName>
        <ecNumber evidence="15">4.2.99.18</ecNumber>
    </alternativeName>
</protein>
<dbReference type="PROSITE" id="PS51066">
    <property type="entry name" value="ZF_FPG_2"/>
    <property type="match status" value="1"/>
</dbReference>
<gene>
    <name evidence="15 18" type="primary">mutM</name>
    <name evidence="15" type="synonym">fpg</name>
    <name evidence="18" type="ORF">GCM10011289_09090</name>
</gene>
<dbReference type="PANTHER" id="PTHR22993">
    <property type="entry name" value="FORMAMIDOPYRIMIDINE-DNA GLYCOSYLASE"/>
    <property type="match status" value="1"/>
</dbReference>
<evidence type="ECO:0000256" key="8">
    <source>
        <dbReference type="ARBA" id="ARBA00022833"/>
    </source>
</evidence>
<evidence type="ECO:0000256" key="1">
    <source>
        <dbReference type="ARBA" id="ARBA00001668"/>
    </source>
</evidence>
<dbReference type="InterPro" id="IPR015887">
    <property type="entry name" value="DNA_glyclase_Znf_dom_DNA_BS"/>
</dbReference>
<comment type="cofactor">
    <cofactor evidence="15">
        <name>Zn(2+)</name>
        <dbReference type="ChEBI" id="CHEBI:29105"/>
    </cofactor>
    <text evidence="15">Binds 1 zinc ion per subunit.</text>
</comment>
<dbReference type="EC" id="3.2.2.23" evidence="15"/>
<evidence type="ECO:0000259" key="16">
    <source>
        <dbReference type="PROSITE" id="PS51066"/>
    </source>
</evidence>
<dbReference type="Pfam" id="PF06831">
    <property type="entry name" value="H2TH"/>
    <property type="match status" value="1"/>
</dbReference>
<dbReference type="InterPro" id="IPR035937">
    <property type="entry name" value="FPG_N"/>
</dbReference>
<evidence type="ECO:0000256" key="6">
    <source>
        <dbReference type="ARBA" id="ARBA00022771"/>
    </source>
</evidence>
<feature type="domain" description="Formamidopyrimidine-DNA glycosylase catalytic" evidence="17">
    <location>
        <begin position="2"/>
        <end position="112"/>
    </location>
</feature>
<name>A0A918P0L1_9NEIS</name>
<evidence type="ECO:0000256" key="14">
    <source>
        <dbReference type="ARBA" id="ARBA00044632"/>
    </source>
</evidence>
<dbReference type="Gene3D" id="1.10.8.50">
    <property type="match status" value="1"/>
</dbReference>
<dbReference type="SUPFAM" id="SSF57716">
    <property type="entry name" value="Glucocorticoid receptor-like (DNA-binding domain)"/>
    <property type="match status" value="1"/>
</dbReference>
<keyword evidence="13 15" id="KW-0326">Glycosidase</keyword>
<dbReference type="RefSeq" id="WP_189531677.1">
    <property type="nucleotide sequence ID" value="NZ_BMYX01000003.1"/>
</dbReference>
<keyword evidence="7 15" id="KW-0378">Hydrolase</keyword>
<dbReference type="GO" id="GO:0034039">
    <property type="term" value="F:8-oxo-7,8-dihydroguanine DNA N-glycosylase activity"/>
    <property type="evidence" value="ECO:0007669"/>
    <property type="project" value="TreeGrafter"/>
</dbReference>
<dbReference type="InterPro" id="IPR000214">
    <property type="entry name" value="Znf_DNA_glyclase/AP_lyase"/>
</dbReference>
<dbReference type="InterPro" id="IPR010663">
    <property type="entry name" value="Znf_FPG/IleRS"/>
</dbReference>
<feature type="binding site" evidence="15">
    <location>
        <position position="151"/>
    </location>
    <ligand>
        <name>DNA</name>
        <dbReference type="ChEBI" id="CHEBI:16991"/>
    </ligand>
</feature>
<evidence type="ECO:0000256" key="9">
    <source>
        <dbReference type="ARBA" id="ARBA00023125"/>
    </source>
</evidence>
<reference evidence="18" key="2">
    <citation type="submission" date="2020-09" db="EMBL/GenBank/DDBJ databases">
        <authorList>
            <person name="Sun Q."/>
            <person name="Kim S."/>
        </authorList>
    </citation>
    <scope>NUCLEOTIDE SEQUENCE</scope>
    <source>
        <strain evidence="18">KCTC 32182</strain>
    </source>
</reference>
<evidence type="ECO:0000256" key="12">
    <source>
        <dbReference type="ARBA" id="ARBA00023268"/>
    </source>
</evidence>
<dbReference type="FunFam" id="3.20.190.10:FF:000001">
    <property type="entry name" value="Formamidopyrimidine-DNA glycosylase"/>
    <property type="match status" value="1"/>
</dbReference>
<keyword evidence="6 15" id="KW-0863">Zinc-finger</keyword>
<dbReference type="PROSITE" id="PS01242">
    <property type="entry name" value="ZF_FPG_1"/>
    <property type="match status" value="1"/>
</dbReference>
<dbReference type="AlphaFoldDB" id="A0A918P0L1"/>
<keyword evidence="9 15" id="KW-0238">DNA-binding</keyword>
<dbReference type="InterPro" id="IPR010979">
    <property type="entry name" value="Ribosomal_uS13-like_H2TH"/>
</dbReference>
<dbReference type="EC" id="4.2.99.18" evidence="15"/>
<keyword evidence="5 15" id="KW-0227">DNA damage</keyword>
<comment type="catalytic activity">
    <reaction evidence="1 15">
        <text>Hydrolysis of DNA containing ring-opened 7-methylguanine residues, releasing 2,6-diamino-4-hydroxy-5-(N-methyl)formamidopyrimidine.</text>
        <dbReference type="EC" id="3.2.2.23"/>
    </reaction>
</comment>
<dbReference type="EMBL" id="BMYX01000003">
    <property type="protein sequence ID" value="GGY08512.1"/>
    <property type="molecule type" value="Genomic_DNA"/>
</dbReference>
<evidence type="ECO:0000256" key="5">
    <source>
        <dbReference type="ARBA" id="ARBA00022763"/>
    </source>
</evidence>
<evidence type="ECO:0000256" key="11">
    <source>
        <dbReference type="ARBA" id="ARBA00023239"/>
    </source>
</evidence>
<organism evidence="18 19">
    <name type="scientific">Paludibacterium paludis</name>
    <dbReference type="NCBI Taxonomy" id="1225769"/>
    <lineage>
        <taxon>Bacteria</taxon>
        <taxon>Pseudomonadati</taxon>
        <taxon>Pseudomonadota</taxon>
        <taxon>Betaproteobacteria</taxon>
        <taxon>Neisseriales</taxon>
        <taxon>Chromobacteriaceae</taxon>
        <taxon>Paludibacterium</taxon>
    </lineage>
</organism>
<evidence type="ECO:0000256" key="4">
    <source>
        <dbReference type="ARBA" id="ARBA00022723"/>
    </source>
</evidence>
<dbReference type="SUPFAM" id="SSF46946">
    <property type="entry name" value="S13-like H2TH domain"/>
    <property type="match status" value="1"/>
</dbReference>
<evidence type="ECO:0000256" key="3">
    <source>
        <dbReference type="ARBA" id="ARBA00011245"/>
    </source>
</evidence>
<dbReference type="PROSITE" id="PS51068">
    <property type="entry name" value="FPG_CAT"/>
    <property type="match status" value="1"/>
</dbReference>
<evidence type="ECO:0000256" key="15">
    <source>
        <dbReference type="HAMAP-Rule" id="MF_00103"/>
    </source>
</evidence>
<comment type="catalytic activity">
    <reaction evidence="14 15">
        <text>2'-deoxyribonucleotide-(2'-deoxyribose 5'-phosphate)-2'-deoxyribonucleotide-DNA = a 3'-end 2'-deoxyribonucleotide-(2,3-dehydro-2,3-deoxyribose 5'-phosphate)-DNA + a 5'-end 5'-phospho-2'-deoxyribonucleoside-DNA + H(+)</text>
        <dbReference type="Rhea" id="RHEA:66592"/>
        <dbReference type="Rhea" id="RHEA-COMP:13180"/>
        <dbReference type="Rhea" id="RHEA-COMP:16897"/>
        <dbReference type="Rhea" id="RHEA-COMP:17067"/>
        <dbReference type="ChEBI" id="CHEBI:15378"/>
        <dbReference type="ChEBI" id="CHEBI:136412"/>
        <dbReference type="ChEBI" id="CHEBI:157695"/>
        <dbReference type="ChEBI" id="CHEBI:167181"/>
        <dbReference type="EC" id="4.2.99.18"/>
    </reaction>
</comment>
<feature type="binding site" evidence="15">
    <location>
        <position position="91"/>
    </location>
    <ligand>
        <name>DNA</name>
        <dbReference type="ChEBI" id="CHEBI:16991"/>
    </ligand>
</feature>
<keyword evidence="8 15" id="KW-0862">Zinc</keyword>
<keyword evidence="11 15" id="KW-0456">Lyase</keyword>
<dbReference type="GO" id="GO:0006284">
    <property type="term" value="P:base-excision repair"/>
    <property type="evidence" value="ECO:0007669"/>
    <property type="project" value="InterPro"/>
</dbReference>
<proteinExistence type="inferred from homology"/>
<evidence type="ECO:0000256" key="7">
    <source>
        <dbReference type="ARBA" id="ARBA00022801"/>
    </source>
</evidence>
<sequence length="271" mass="29888">MPELPEVETTRKGIEPYLQGATVRDADVREPRLRWPVTPGLDALLKNLQVRSVARRAKYLLIGFDPGTLLIHLGMSGSLRVVDHDMPVEKHDHVDIVLDERRIRYRDPRRFGAILWYPGAIETHPLLAGLGPEPLGPAFGGAVLFNASRGKSLAVKPFLMDNHVVVGVGNIYANEALFQAGIRPGRAAGRLTRADCDRLALAIRDVLARAIDAGGSTLKDFVDASGKPGYFQQSYFVYGRAEAPCLRCGSPIRHIRQGQRSSYYCPHCQPC</sequence>
<feature type="active site" description="Schiff-base intermediate with DNA" evidence="15">
    <location>
        <position position="2"/>
    </location>
</feature>
<keyword evidence="4 15" id="KW-0479">Metal-binding</keyword>
<evidence type="ECO:0000313" key="19">
    <source>
        <dbReference type="Proteomes" id="UP000645257"/>
    </source>
</evidence>
<feature type="domain" description="FPG-type" evidence="16">
    <location>
        <begin position="236"/>
        <end position="270"/>
    </location>
</feature>
<comment type="subunit">
    <text evidence="3 15">Monomer.</text>
</comment>
<comment type="similarity">
    <text evidence="2 15">Belongs to the FPG family.</text>
</comment>
<dbReference type="PANTHER" id="PTHR22993:SF9">
    <property type="entry name" value="FORMAMIDOPYRIMIDINE-DNA GLYCOSYLASE"/>
    <property type="match status" value="1"/>
</dbReference>
<comment type="function">
    <text evidence="15">Involved in base excision repair of DNA damaged by oxidation or by mutagenic agents. Acts as DNA glycosylase that recognizes and removes damaged bases. Has a preference for oxidized purines, such as 7,8-dihydro-8-oxoguanine (8-oxoG). Has AP (apurinic/apyrimidinic) lyase activity and introduces nicks in the DNA strand. Cleaves the DNA backbone by beta-delta elimination to generate a single-strand break at the site of the removed base with both 3'- and 5'-phosphates.</text>
</comment>
<keyword evidence="19" id="KW-1185">Reference proteome</keyword>
<evidence type="ECO:0000256" key="13">
    <source>
        <dbReference type="ARBA" id="ARBA00023295"/>
    </source>
</evidence>
<reference evidence="18" key="1">
    <citation type="journal article" date="2014" name="Int. J. Syst. Evol. Microbiol.">
        <title>Complete genome sequence of Corynebacterium casei LMG S-19264T (=DSM 44701T), isolated from a smear-ripened cheese.</title>
        <authorList>
            <consortium name="US DOE Joint Genome Institute (JGI-PGF)"/>
            <person name="Walter F."/>
            <person name="Albersmeier A."/>
            <person name="Kalinowski J."/>
            <person name="Ruckert C."/>
        </authorList>
    </citation>
    <scope>NUCLEOTIDE SEQUENCE</scope>
    <source>
        <strain evidence="18">KCTC 32182</strain>
    </source>
</reference>
<keyword evidence="10 15" id="KW-0234">DNA repair</keyword>
<dbReference type="GO" id="GO:0140078">
    <property type="term" value="F:class I DNA-(apurinic or apyrimidinic site) endonuclease activity"/>
    <property type="evidence" value="ECO:0007669"/>
    <property type="project" value="UniProtKB-EC"/>
</dbReference>
<dbReference type="InterPro" id="IPR020629">
    <property type="entry name" value="FPG_Glyclase"/>
</dbReference>
<dbReference type="GO" id="GO:0003684">
    <property type="term" value="F:damaged DNA binding"/>
    <property type="evidence" value="ECO:0007669"/>
    <property type="project" value="InterPro"/>
</dbReference>
<feature type="active site" description="Proton donor" evidence="15">
    <location>
        <position position="3"/>
    </location>
</feature>
<dbReference type="FunFam" id="1.10.8.50:FF:000003">
    <property type="entry name" value="Formamidopyrimidine-DNA glycosylase"/>
    <property type="match status" value="1"/>
</dbReference>
<dbReference type="Pfam" id="PF01149">
    <property type="entry name" value="Fapy_DNA_glyco"/>
    <property type="match status" value="1"/>
</dbReference>
<feature type="active site" description="Proton donor; for beta-elimination activity" evidence="15">
    <location>
        <position position="58"/>
    </location>
</feature>
<accession>A0A918P0L1</accession>
<feature type="active site" description="Proton donor; for delta-elimination activity" evidence="15">
    <location>
        <position position="260"/>
    </location>
</feature>
<dbReference type="InterPro" id="IPR012319">
    <property type="entry name" value="FPG_cat"/>
</dbReference>
<dbReference type="CDD" id="cd08966">
    <property type="entry name" value="EcFpg-like_N"/>
    <property type="match status" value="1"/>
</dbReference>
<dbReference type="Pfam" id="PF06827">
    <property type="entry name" value="zf-FPG_IleRS"/>
    <property type="match status" value="1"/>
</dbReference>
<evidence type="ECO:0000256" key="2">
    <source>
        <dbReference type="ARBA" id="ARBA00009409"/>
    </source>
</evidence>
<dbReference type="SMART" id="SM01232">
    <property type="entry name" value="H2TH"/>
    <property type="match status" value="1"/>
</dbReference>
<evidence type="ECO:0000256" key="10">
    <source>
        <dbReference type="ARBA" id="ARBA00023204"/>
    </source>
</evidence>
<dbReference type="NCBIfam" id="TIGR00577">
    <property type="entry name" value="fpg"/>
    <property type="match status" value="1"/>
</dbReference>
<dbReference type="GO" id="GO:0008270">
    <property type="term" value="F:zinc ion binding"/>
    <property type="evidence" value="ECO:0007669"/>
    <property type="project" value="UniProtKB-UniRule"/>
</dbReference>
<dbReference type="Proteomes" id="UP000645257">
    <property type="component" value="Unassembled WGS sequence"/>
</dbReference>
<evidence type="ECO:0000313" key="18">
    <source>
        <dbReference type="EMBL" id="GGY08512.1"/>
    </source>
</evidence>
<feature type="binding site" evidence="15">
    <location>
        <position position="109"/>
    </location>
    <ligand>
        <name>DNA</name>
        <dbReference type="ChEBI" id="CHEBI:16991"/>
    </ligand>
</feature>
<dbReference type="InterPro" id="IPR015886">
    <property type="entry name" value="H2TH_FPG"/>
</dbReference>
<keyword evidence="12 15" id="KW-0511">Multifunctional enzyme</keyword>
<evidence type="ECO:0000259" key="17">
    <source>
        <dbReference type="PROSITE" id="PS51068"/>
    </source>
</evidence>
<dbReference type="NCBIfam" id="NF002211">
    <property type="entry name" value="PRK01103.1"/>
    <property type="match status" value="1"/>
</dbReference>